<reference evidence="2 3" key="1">
    <citation type="submission" date="2021-10" db="EMBL/GenBank/DDBJ databases">
        <authorList>
            <person name="Koch H."/>
        </authorList>
    </citation>
    <scope>NUCLEOTIDE SEQUENCE [LARGE SCALE GENOMIC DNA]</scope>
    <source>
        <strain evidence="2">6680</strain>
    </source>
</reference>
<accession>A0ABN8AG38</accession>
<dbReference type="Gene3D" id="3.20.20.450">
    <property type="entry name" value="EAL domain"/>
    <property type="match status" value="1"/>
</dbReference>
<name>A0ABN8AG38_9PROT</name>
<dbReference type="CDD" id="cd01948">
    <property type="entry name" value="EAL"/>
    <property type="match status" value="1"/>
</dbReference>
<dbReference type="PANTHER" id="PTHR33121:SF71">
    <property type="entry name" value="OXYGEN SENSOR PROTEIN DOSP"/>
    <property type="match status" value="1"/>
</dbReference>
<dbReference type="InterPro" id="IPR001633">
    <property type="entry name" value="EAL_dom"/>
</dbReference>
<dbReference type="Proteomes" id="UP000839052">
    <property type="component" value="Chromosome"/>
</dbReference>
<protein>
    <submittedName>
        <fullName evidence="2">Diguanylate cyclase/phosphodiesterase (GGDEF &amp; EAL domains) with PAS/PAC sensor(S)</fullName>
    </submittedName>
</protein>
<evidence type="ECO:0000259" key="1">
    <source>
        <dbReference type="PROSITE" id="PS50883"/>
    </source>
</evidence>
<gene>
    <name evidence="2" type="ORF">NTG6680_0442</name>
</gene>
<feature type="domain" description="EAL" evidence="1">
    <location>
        <begin position="1"/>
        <end position="112"/>
    </location>
</feature>
<dbReference type="SMART" id="SM00052">
    <property type="entry name" value="EAL"/>
    <property type="match status" value="1"/>
</dbReference>
<evidence type="ECO:0000313" key="3">
    <source>
        <dbReference type="Proteomes" id="UP000839052"/>
    </source>
</evidence>
<dbReference type="InterPro" id="IPR035919">
    <property type="entry name" value="EAL_sf"/>
</dbReference>
<dbReference type="PROSITE" id="PS50883">
    <property type="entry name" value="EAL"/>
    <property type="match status" value="1"/>
</dbReference>
<dbReference type="Pfam" id="PF00563">
    <property type="entry name" value="EAL"/>
    <property type="match status" value="1"/>
</dbReference>
<keyword evidence="3" id="KW-1185">Reference proteome</keyword>
<organism evidence="2 3">
    <name type="scientific">Candidatus Nitrotoga arctica</name>
    <dbReference type="NCBI Taxonomy" id="453162"/>
    <lineage>
        <taxon>Bacteria</taxon>
        <taxon>Pseudomonadati</taxon>
        <taxon>Pseudomonadota</taxon>
        <taxon>Betaproteobacteria</taxon>
        <taxon>Nitrosomonadales</taxon>
        <taxon>Gallionellaceae</taxon>
        <taxon>Candidatus Nitrotoga</taxon>
    </lineage>
</organism>
<sequence length="133" mass="14808">MNALKALGISFSMDDFGTAYSSLAYLKQLPLDQLKIDQSFIRDMGDNPSNAALVQAIILMGRTFGLDIIAEGVEAEAQLEFLNLHGCNAYQGYLFSRPLPLEEFEEFVEQVDTPRVTAVLNPDRVKRSYAQPC</sequence>
<dbReference type="PANTHER" id="PTHR33121">
    <property type="entry name" value="CYCLIC DI-GMP PHOSPHODIESTERASE PDEF"/>
    <property type="match status" value="1"/>
</dbReference>
<dbReference type="InterPro" id="IPR050706">
    <property type="entry name" value="Cyclic-di-GMP_PDE-like"/>
</dbReference>
<dbReference type="EMBL" id="OU912926">
    <property type="protein sequence ID" value="CAG9931695.1"/>
    <property type="molecule type" value="Genomic_DNA"/>
</dbReference>
<evidence type="ECO:0000313" key="2">
    <source>
        <dbReference type="EMBL" id="CAG9931695.1"/>
    </source>
</evidence>
<proteinExistence type="predicted"/>
<dbReference type="SUPFAM" id="SSF141868">
    <property type="entry name" value="EAL domain-like"/>
    <property type="match status" value="1"/>
</dbReference>